<gene>
    <name evidence="1" type="ORF">KI387_013163</name>
</gene>
<evidence type="ECO:0000313" key="2">
    <source>
        <dbReference type="Proteomes" id="UP000824469"/>
    </source>
</evidence>
<sequence>ANIRVTTLPLAHQKVTLEMTLHNLKAQIQDNCPQLVIDTICDQVMSEQMQLTMLVSKLVENWKENEVAKNNKSLFVEEEEGLLTQQSPHN</sequence>
<comment type="caution">
    <text evidence="1">The sequence shown here is derived from an EMBL/GenBank/DDBJ whole genome shotgun (WGS) entry which is preliminary data.</text>
</comment>
<protein>
    <submittedName>
        <fullName evidence="1">Uncharacterized protein</fullName>
    </submittedName>
</protein>
<organism evidence="1 2">
    <name type="scientific">Taxus chinensis</name>
    <name type="common">Chinese yew</name>
    <name type="synonym">Taxus wallichiana var. chinensis</name>
    <dbReference type="NCBI Taxonomy" id="29808"/>
    <lineage>
        <taxon>Eukaryota</taxon>
        <taxon>Viridiplantae</taxon>
        <taxon>Streptophyta</taxon>
        <taxon>Embryophyta</taxon>
        <taxon>Tracheophyta</taxon>
        <taxon>Spermatophyta</taxon>
        <taxon>Pinopsida</taxon>
        <taxon>Pinidae</taxon>
        <taxon>Conifers II</taxon>
        <taxon>Cupressales</taxon>
        <taxon>Taxaceae</taxon>
        <taxon>Taxus</taxon>
    </lineage>
</organism>
<dbReference type="AlphaFoldDB" id="A0AA38CJJ3"/>
<dbReference type="Proteomes" id="UP000824469">
    <property type="component" value="Unassembled WGS sequence"/>
</dbReference>
<name>A0AA38CJJ3_TAXCH</name>
<feature type="non-terminal residue" evidence="1">
    <location>
        <position position="90"/>
    </location>
</feature>
<dbReference type="EMBL" id="JAHRHJ020000009">
    <property type="protein sequence ID" value="KAH9301580.1"/>
    <property type="molecule type" value="Genomic_DNA"/>
</dbReference>
<keyword evidence="2" id="KW-1185">Reference proteome</keyword>
<reference evidence="1 2" key="1">
    <citation type="journal article" date="2021" name="Nat. Plants">
        <title>The Taxus genome provides insights into paclitaxel biosynthesis.</title>
        <authorList>
            <person name="Xiong X."/>
            <person name="Gou J."/>
            <person name="Liao Q."/>
            <person name="Li Y."/>
            <person name="Zhou Q."/>
            <person name="Bi G."/>
            <person name="Li C."/>
            <person name="Du R."/>
            <person name="Wang X."/>
            <person name="Sun T."/>
            <person name="Guo L."/>
            <person name="Liang H."/>
            <person name="Lu P."/>
            <person name="Wu Y."/>
            <person name="Zhang Z."/>
            <person name="Ro D.K."/>
            <person name="Shang Y."/>
            <person name="Huang S."/>
            <person name="Yan J."/>
        </authorList>
    </citation>
    <scope>NUCLEOTIDE SEQUENCE [LARGE SCALE GENOMIC DNA]</scope>
    <source>
        <strain evidence="1">Ta-2019</strain>
    </source>
</reference>
<evidence type="ECO:0000313" key="1">
    <source>
        <dbReference type="EMBL" id="KAH9301580.1"/>
    </source>
</evidence>
<accession>A0AA38CJJ3</accession>
<feature type="non-terminal residue" evidence="1">
    <location>
        <position position="1"/>
    </location>
</feature>
<proteinExistence type="predicted"/>